<dbReference type="PANTHER" id="PTHR11967">
    <property type="entry name" value="ALPHA-1-ACID GLYCOPROTEIN"/>
    <property type="match status" value="1"/>
</dbReference>
<dbReference type="Gene3D" id="2.40.128.20">
    <property type="match status" value="2"/>
</dbReference>
<dbReference type="InterPro" id="IPR048366">
    <property type="entry name" value="TNP-like_GBD"/>
</dbReference>
<comment type="caution">
    <text evidence="7">The sequence shown here is derived from an EMBL/GenBank/DDBJ whole genome shotgun (WGS) entry which is preliminary data.</text>
</comment>
<reference evidence="7" key="1">
    <citation type="submission" date="2022-11" db="EMBL/GenBank/DDBJ databases">
        <title>Chromosome-level genome of Pogonophryne albipinna.</title>
        <authorList>
            <person name="Jo E."/>
        </authorList>
    </citation>
    <scope>NUCLEOTIDE SEQUENCE</scope>
    <source>
        <strain evidence="7">SGF0006</strain>
        <tissue evidence="7">Muscle</tissue>
    </source>
</reference>
<keyword evidence="3 5" id="KW-0732">Signal</keyword>
<dbReference type="SUPFAM" id="SSF50814">
    <property type="entry name" value="Lipocalins"/>
    <property type="match status" value="1"/>
</dbReference>
<dbReference type="EMBL" id="JAPTMU010000019">
    <property type="protein sequence ID" value="KAJ4927051.1"/>
    <property type="molecule type" value="Genomic_DNA"/>
</dbReference>
<name>A0AAD6ALR4_9TELE</name>
<feature type="signal peptide" evidence="5">
    <location>
        <begin position="1"/>
        <end position="20"/>
    </location>
</feature>
<evidence type="ECO:0000256" key="4">
    <source>
        <dbReference type="ARBA" id="ARBA00023180"/>
    </source>
</evidence>
<evidence type="ECO:0000259" key="6">
    <source>
        <dbReference type="Pfam" id="PF21788"/>
    </source>
</evidence>
<keyword evidence="8" id="KW-1185">Reference proteome</keyword>
<proteinExistence type="predicted"/>
<dbReference type="Pfam" id="PF21788">
    <property type="entry name" value="TNP-like_GBD"/>
    <property type="match status" value="1"/>
</dbReference>
<feature type="non-terminal residue" evidence="7">
    <location>
        <position position="332"/>
    </location>
</feature>
<dbReference type="GO" id="GO:0005576">
    <property type="term" value="C:extracellular region"/>
    <property type="evidence" value="ECO:0007669"/>
    <property type="project" value="UniProtKB-SubCell"/>
</dbReference>
<evidence type="ECO:0000256" key="3">
    <source>
        <dbReference type="ARBA" id="ARBA00022729"/>
    </source>
</evidence>
<dbReference type="InterPro" id="IPR012674">
    <property type="entry name" value="Calycin"/>
</dbReference>
<evidence type="ECO:0000256" key="2">
    <source>
        <dbReference type="ARBA" id="ARBA00022525"/>
    </source>
</evidence>
<gene>
    <name evidence="7" type="ORF">JOQ06_014791</name>
</gene>
<comment type="subcellular location">
    <subcellularLocation>
        <location evidence="1">Secreted</location>
    </subcellularLocation>
</comment>
<feature type="domain" description="Transposable element P transposase-like GTP-binding insertion" evidence="6">
    <location>
        <begin position="246"/>
        <end position="302"/>
    </location>
</feature>
<sequence>MMKTLCVAALVLSLSSVCQPAPLACEKLLQPVDKAPDLSGRWYVIAISSSCILQLVARVLLPSVHVEVTSKETPNVFDYLIKLKMHGLCANETFFQENNKLMDEDSNNTADGDPDLLLQTGCSDCIVTKGDSVVDLLVLFSRRTNITAAELKEFETQAECLGLAKPQVLDSDHVCQPASLACEKLLQPVDKAPDNNKLFDVDSNSRRRNITAAELKEFETQAECLGLAKPQVLDSDHAAAIEPSHFDKMKVSLALNVFRKATSAGLKYMVQQENRPLSYLTTAWFLEQVDRWFDLMSSRHPITVLSRFKMEEYQKAIIVLQNIVHLFRGIKI</sequence>
<dbReference type="Proteomes" id="UP001219934">
    <property type="component" value="Unassembled WGS sequence"/>
</dbReference>
<dbReference type="PROSITE" id="PS00213">
    <property type="entry name" value="LIPOCALIN"/>
    <property type="match status" value="1"/>
</dbReference>
<organism evidence="7 8">
    <name type="scientific">Pogonophryne albipinna</name>
    <dbReference type="NCBI Taxonomy" id="1090488"/>
    <lineage>
        <taxon>Eukaryota</taxon>
        <taxon>Metazoa</taxon>
        <taxon>Chordata</taxon>
        <taxon>Craniata</taxon>
        <taxon>Vertebrata</taxon>
        <taxon>Euteleostomi</taxon>
        <taxon>Actinopterygii</taxon>
        <taxon>Neopterygii</taxon>
        <taxon>Teleostei</taxon>
        <taxon>Neoteleostei</taxon>
        <taxon>Acanthomorphata</taxon>
        <taxon>Eupercaria</taxon>
        <taxon>Perciformes</taxon>
        <taxon>Notothenioidei</taxon>
        <taxon>Pogonophryne</taxon>
    </lineage>
</organism>
<accession>A0AAD6ALR4</accession>
<evidence type="ECO:0000256" key="5">
    <source>
        <dbReference type="SAM" id="SignalP"/>
    </source>
</evidence>
<keyword evidence="4" id="KW-0325">Glycoprotein</keyword>
<dbReference type="InterPro" id="IPR022272">
    <property type="entry name" value="Lipocalin_CS"/>
</dbReference>
<dbReference type="AlphaFoldDB" id="A0AAD6ALR4"/>
<feature type="chain" id="PRO_5042100309" description="Transposable element P transposase-like GTP-binding insertion domain-containing protein" evidence="5">
    <location>
        <begin position="21"/>
        <end position="332"/>
    </location>
</feature>
<evidence type="ECO:0000256" key="1">
    <source>
        <dbReference type="ARBA" id="ARBA00004613"/>
    </source>
</evidence>
<evidence type="ECO:0000313" key="8">
    <source>
        <dbReference type="Proteomes" id="UP001219934"/>
    </source>
</evidence>
<evidence type="ECO:0000313" key="7">
    <source>
        <dbReference type="EMBL" id="KAJ4927051.1"/>
    </source>
</evidence>
<protein>
    <recommendedName>
        <fullName evidence="6">Transposable element P transposase-like GTP-binding insertion domain-containing protein</fullName>
    </recommendedName>
</protein>
<keyword evidence="2" id="KW-0964">Secreted</keyword>
<dbReference type="PANTHER" id="PTHR11967:SF2">
    <property type="entry name" value="ALPHA-1-ACID GLYCOPROTEIN 1"/>
    <property type="match status" value="1"/>
</dbReference>